<keyword evidence="1" id="KW-0732">Signal</keyword>
<dbReference type="RefSeq" id="WP_084061492.1">
    <property type="nucleotide sequence ID" value="NZ_FWXO01000003.1"/>
</dbReference>
<dbReference type="OrthoDB" id="1453558at2"/>
<dbReference type="STRING" id="504486.SAMN05660703_2158"/>
<evidence type="ECO:0000313" key="3">
    <source>
        <dbReference type="Proteomes" id="UP000192360"/>
    </source>
</evidence>
<gene>
    <name evidence="2" type="ORF">SAMN05660703_2158</name>
</gene>
<dbReference type="EMBL" id="FWXO01000003">
    <property type="protein sequence ID" value="SMC63042.1"/>
    <property type="molecule type" value="Genomic_DNA"/>
</dbReference>
<reference evidence="2 3" key="1">
    <citation type="submission" date="2017-04" db="EMBL/GenBank/DDBJ databases">
        <authorList>
            <person name="Afonso C.L."/>
            <person name="Miller P.J."/>
            <person name="Scott M.A."/>
            <person name="Spackman E."/>
            <person name="Goraichik I."/>
            <person name="Dimitrov K.M."/>
            <person name="Suarez D.L."/>
            <person name="Swayne D.E."/>
        </authorList>
    </citation>
    <scope>NUCLEOTIDE SEQUENCE [LARGE SCALE GENOMIC DNA]</scope>
    <source>
        <strain evidence="2 3">DSM 21164</strain>
    </source>
</reference>
<proteinExistence type="predicted"/>
<protein>
    <recommendedName>
        <fullName evidence="4">NlpE N-terminal domain-containing protein</fullName>
    </recommendedName>
</protein>
<feature type="chain" id="PRO_5012890476" description="NlpE N-terminal domain-containing protein" evidence="1">
    <location>
        <begin position="21"/>
        <end position="105"/>
    </location>
</feature>
<dbReference type="Proteomes" id="UP000192360">
    <property type="component" value="Unassembled WGS sequence"/>
</dbReference>
<dbReference type="AlphaFoldDB" id="A0A1W2ARA6"/>
<name>A0A1W2ARA6_9FLAO</name>
<accession>A0A1W2ARA6</accession>
<evidence type="ECO:0000313" key="2">
    <source>
        <dbReference type="EMBL" id="SMC63042.1"/>
    </source>
</evidence>
<evidence type="ECO:0000256" key="1">
    <source>
        <dbReference type="SAM" id="SignalP"/>
    </source>
</evidence>
<sequence length="105" mass="12108">MIKSIAISIFFLMTSFVSSIQDQTVVTIVYEGLDDGVYYFSSEEDFSTYAFKNIDEKASQKYNLADRKLIGSTFKVTYESEELLNEDNEPYEVLTLIDLTKIEKK</sequence>
<keyword evidence="3" id="KW-1185">Reference proteome</keyword>
<feature type="signal peptide" evidence="1">
    <location>
        <begin position="1"/>
        <end position="20"/>
    </location>
</feature>
<organism evidence="2 3">
    <name type="scientific">Cellulophaga tyrosinoxydans</name>
    <dbReference type="NCBI Taxonomy" id="504486"/>
    <lineage>
        <taxon>Bacteria</taxon>
        <taxon>Pseudomonadati</taxon>
        <taxon>Bacteroidota</taxon>
        <taxon>Flavobacteriia</taxon>
        <taxon>Flavobacteriales</taxon>
        <taxon>Flavobacteriaceae</taxon>
        <taxon>Cellulophaga</taxon>
    </lineage>
</organism>
<evidence type="ECO:0008006" key="4">
    <source>
        <dbReference type="Google" id="ProtNLM"/>
    </source>
</evidence>